<evidence type="ECO:0008006" key="4">
    <source>
        <dbReference type="Google" id="ProtNLM"/>
    </source>
</evidence>
<proteinExistence type="predicted"/>
<feature type="chain" id="PRO_5027017365" description="Disulphide bond isomerase DsbC/G N-terminal domain-containing protein" evidence="1">
    <location>
        <begin position="28"/>
        <end position="145"/>
    </location>
</feature>
<keyword evidence="1" id="KW-0732">Signal</keyword>
<keyword evidence="3" id="KW-1185">Reference proteome</keyword>
<dbReference type="AlphaFoldDB" id="A0A6N6VKF7"/>
<dbReference type="RefSeq" id="WP_152217092.1">
    <property type="nucleotide sequence ID" value="NZ_WESC01000014.1"/>
</dbReference>
<organism evidence="2 3">
    <name type="scientific">Parvibaculum sedimenti</name>
    <dbReference type="NCBI Taxonomy" id="2608632"/>
    <lineage>
        <taxon>Bacteria</taxon>
        <taxon>Pseudomonadati</taxon>
        <taxon>Pseudomonadota</taxon>
        <taxon>Alphaproteobacteria</taxon>
        <taxon>Hyphomicrobiales</taxon>
        <taxon>Parvibaculaceae</taxon>
        <taxon>Parvibaculum</taxon>
    </lineage>
</organism>
<accession>A0A6N6VKF7</accession>
<feature type="signal peptide" evidence="1">
    <location>
        <begin position="1"/>
        <end position="27"/>
    </location>
</feature>
<comment type="caution">
    <text evidence="2">The sequence shown here is derived from an EMBL/GenBank/DDBJ whole genome shotgun (WGS) entry which is preliminary data.</text>
</comment>
<evidence type="ECO:0000313" key="2">
    <source>
        <dbReference type="EMBL" id="KAB7739001.1"/>
    </source>
</evidence>
<protein>
    <recommendedName>
        <fullName evidence="4">Disulphide bond isomerase DsbC/G N-terminal domain-containing protein</fullName>
    </recommendedName>
</protein>
<evidence type="ECO:0000313" key="3">
    <source>
        <dbReference type="Proteomes" id="UP000468901"/>
    </source>
</evidence>
<evidence type="ECO:0000256" key="1">
    <source>
        <dbReference type="SAM" id="SignalP"/>
    </source>
</evidence>
<gene>
    <name evidence="2" type="ORF">F2P47_14480</name>
</gene>
<name>A0A6N6VKF7_9HYPH</name>
<dbReference type="Proteomes" id="UP000468901">
    <property type="component" value="Unassembled WGS sequence"/>
</dbReference>
<sequence length="145" mass="16331">MNRQRPTKKRSLWFCIALSAIATLASASHGNASPCEGVDRSLTTERKAALAPAISQQLHLPKVTVLQSFRDNDWSIIYVQTFVSDETFLFFSGDPLNNHYITKWSGGASPSEEKDIKVWMKKNLPDIPEKLAGCFAYHVTRDRDM</sequence>
<dbReference type="EMBL" id="WESC01000014">
    <property type="protein sequence ID" value="KAB7739001.1"/>
    <property type="molecule type" value="Genomic_DNA"/>
</dbReference>
<reference evidence="2 3" key="1">
    <citation type="submission" date="2019-09" db="EMBL/GenBank/DDBJ databases">
        <title>Parvibaculum sedimenti sp. nov., isolated from sediment.</title>
        <authorList>
            <person name="Wang Y."/>
        </authorList>
    </citation>
    <scope>NUCLEOTIDE SEQUENCE [LARGE SCALE GENOMIC DNA]</scope>
    <source>
        <strain evidence="2 3">HXT-9</strain>
    </source>
</reference>